<evidence type="ECO:0000313" key="2">
    <source>
        <dbReference type="Proteomes" id="UP000789920"/>
    </source>
</evidence>
<name>A0ACA9T104_9GLOM</name>
<organism evidence="1 2">
    <name type="scientific">Racocetra persica</name>
    <dbReference type="NCBI Taxonomy" id="160502"/>
    <lineage>
        <taxon>Eukaryota</taxon>
        <taxon>Fungi</taxon>
        <taxon>Fungi incertae sedis</taxon>
        <taxon>Mucoromycota</taxon>
        <taxon>Glomeromycotina</taxon>
        <taxon>Glomeromycetes</taxon>
        <taxon>Diversisporales</taxon>
        <taxon>Gigasporaceae</taxon>
        <taxon>Racocetra</taxon>
    </lineage>
</organism>
<accession>A0ACA9T104</accession>
<evidence type="ECO:0000313" key="1">
    <source>
        <dbReference type="EMBL" id="CAG8851841.1"/>
    </source>
</evidence>
<dbReference type="EMBL" id="CAJVQC010178402">
    <property type="protein sequence ID" value="CAG8851841.1"/>
    <property type="molecule type" value="Genomic_DNA"/>
</dbReference>
<gene>
    <name evidence="1" type="ORF">RPERSI_LOCUS36766</name>
</gene>
<reference evidence="1" key="1">
    <citation type="submission" date="2021-06" db="EMBL/GenBank/DDBJ databases">
        <authorList>
            <person name="Kallberg Y."/>
            <person name="Tangrot J."/>
            <person name="Rosling A."/>
        </authorList>
    </citation>
    <scope>NUCLEOTIDE SEQUENCE</scope>
    <source>
        <strain evidence="1">MA461A</strain>
    </source>
</reference>
<sequence>MKKYCDCKHICGFTYPTNQPNQFGKCKWTTNNPNSLTHECKGM</sequence>
<dbReference type="Proteomes" id="UP000789920">
    <property type="component" value="Unassembled WGS sequence"/>
</dbReference>
<feature type="non-terminal residue" evidence="1">
    <location>
        <position position="43"/>
    </location>
</feature>
<protein>
    <submittedName>
        <fullName evidence="1">34389_t:CDS:1</fullName>
    </submittedName>
</protein>
<proteinExistence type="predicted"/>
<comment type="caution">
    <text evidence="1">The sequence shown here is derived from an EMBL/GenBank/DDBJ whole genome shotgun (WGS) entry which is preliminary data.</text>
</comment>
<keyword evidence="2" id="KW-1185">Reference proteome</keyword>